<evidence type="ECO:0000313" key="1">
    <source>
        <dbReference type="EMBL" id="EGG50219.1"/>
    </source>
</evidence>
<comment type="caution">
    <text evidence="1">The sequence shown here is derived from an EMBL/GenBank/DDBJ whole genome shotgun (WGS) entry which is preliminary data.</text>
</comment>
<proteinExistence type="predicted"/>
<dbReference type="AlphaFoldDB" id="F3QNY7"/>
<dbReference type="eggNOG" id="ENOG5032QQ0">
    <property type="taxonomic scope" value="Bacteria"/>
</dbReference>
<reference evidence="1 2" key="1">
    <citation type="submission" date="2011-02" db="EMBL/GenBank/DDBJ databases">
        <authorList>
            <person name="Weinstock G."/>
            <person name="Sodergren E."/>
            <person name="Clifton S."/>
            <person name="Fulton L."/>
            <person name="Fulton B."/>
            <person name="Courtney L."/>
            <person name="Fronick C."/>
            <person name="Harrison M."/>
            <person name="Strong C."/>
            <person name="Farmer C."/>
            <person name="Delahaunty K."/>
            <person name="Markovic C."/>
            <person name="Hall O."/>
            <person name="Minx P."/>
            <person name="Tomlinson C."/>
            <person name="Mitreva M."/>
            <person name="Hou S."/>
            <person name="Chen J."/>
            <person name="Wollam A."/>
            <person name="Pepin K.H."/>
            <person name="Johnson M."/>
            <person name="Bhonagiri V."/>
            <person name="Zhang X."/>
            <person name="Suruliraj S."/>
            <person name="Warren W."/>
            <person name="Chinwalla A."/>
            <person name="Mardis E.R."/>
            <person name="Wilson R.K."/>
        </authorList>
    </citation>
    <scope>NUCLEOTIDE SEQUENCE [LARGE SCALE GENOMIC DNA]</scope>
    <source>
        <strain evidence="1 2">YIT 11859</strain>
    </source>
</reference>
<dbReference type="OrthoDB" id="9032373at2"/>
<gene>
    <name evidence="1" type="ORF">HMPREF9439_02678</name>
</gene>
<sequence>MRPVSLIRQKNLLFLIEQYGSIARLNVALGRSKTDATLSQVKNFAPSSATKKPREMGIALARDIEKKLNYPVGWMDEEHPEIQPLPEKQEDIKLKAEEKKNSPSKLTVIPLFEIRRRSTDGRFVPFKIGNVQMPDIFIEKSAYPIHAEKAESFYVDELTSSDLVPYGSIVILDKSVRSYTKDGLYLVELNGSVVFRKIISSAKGGFIVQSSSTNSEHIQNLEPLKILGFGVFIWVQQAL</sequence>
<dbReference type="Proteomes" id="UP000005156">
    <property type="component" value="Unassembled WGS sequence"/>
</dbReference>
<name>F3QNY7_9BURK</name>
<dbReference type="EMBL" id="AFBP01000100">
    <property type="protein sequence ID" value="EGG50219.1"/>
    <property type="molecule type" value="Genomic_DNA"/>
</dbReference>
<accession>F3QNY7</accession>
<evidence type="ECO:0000313" key="2">
    <source>
        <dbReference type="Proteomes" id="UP000005156"/>
    </source>
</evidence>
<keyword evidence="2" id="KW-1185">Reference proteome</keyword>
<dbReference type="GeneID" id="43350071"/>
<protein>
    <submittedName>
        <fullName evidence="1">Conserved domain protein</fullName>
    </submittedName>
</protein>
<dbReference type="RefSeq" id="WP_008865089.1">
    <property type="nucleotide sequence ID" value="NZ_GL883763.1"/>
</dbReference>
<dbReference type="HOGENOM" id="CLU_1160207_0_0_4"/>
<organism evidence="1 2">
    <name type="scientific">Parasutterella excrementihominis YIT 11859</name>
    <dbReference type="NCBI Taxonomy" id="762966"/>
    <lineage>
        <taxon>Bacteria</taxon>
        <taxon>Pseudomonadati</taxon>
        <taxon>Pseudomonadota</taxon>
        <taxon>Betaproteobacteria</taxon>
        <taxon>Burkholderiales</taxon>
        <taxon>Sutterellaceae</taxon>
        <taxon>Parasutterella</taxon>
    </lineage>
</organism>